<evidence type="ECO:0000256" key="4">
    <source>
        <dbReference type="ARBA" id="ARBA00011992"/>
    </source>
</evidence>
<keyword evidence="15" id="KW-1185">Reference proteome</keyword>
<evidence type="ECO:0000256" key="9">
    <source>
        <dbReference type="ARBA" id="ARBA00047623"/>
    </source>
</evidence>
<dbReference type="Gene3D" id="3.40.1770.10">
    <property type="entry name" value="Urocanase superfamily"/>
    <property type="match status" value="2"/>
</dbReference>
<dbReference type="Proteomes" id="UP000694843">
    <property type="component" value="Unplaced"/>
</dbReference>
<dbReference type="InterPro" id="IPR036190">
    <property type="entry name" value="Urocanase_sf"/>
</dbReference>
<evidence type="ECO:0000256" key="10">
    <source>
        <dbReference type="ARBA" id="ARBA00070010"/>
    </source>
</evidence>
<evidence type="ECO:0000256" key="3">
    <source>
        <dbReference type="ARBA" id="ARBA00007578"/>
    </source>
</evidence>
<feature type="region of interest" description="Disordered" evidence="11">
    <location>
        <begin position="17"/>
        <end position="38"/>
    </location>
</feature>
<dbReference type="UniPathway" id="UPA00379">
    <property type="reaction ID" value="UER00550"/>
</dbReference>
<evidence type="ECO:0000259" key="13">
    <source>
        <dbReference type="Pfam" id="PF17391"/>
    </source>
</evidence>
<dbReference type="InterPro" id="IPR035085">
    <property type="entry name" value="Urocanase_Rossmann-like"/>
</dbReference>
<evidence type="ECO:0000256" key="5">
    <source>
        <dbReference type="ARBA" id="ARBA00022808"/>
    </source>
</evidence>
<dbReference type="InterPro" id="IPR035400">
    <property type="entry name" value="Urocanase_N"/>
</dbReference>
<evidence type="ECO:0000259" key="14">
    <source>
        <dbReference type="Pfam" id="PF17392"/>
    </source>
</evidence>
<dbReference type="InterPro" id="IPR023637">
    <property type="entry name" value="Urocanase-like"/>
</dbReference>
<dbReference type="NCBIfam" id="NF003820">
    <property type="entry name" value="PRK05414.1"/>
    <property type="match status" value="1"/>
</dbReference>
<dbReference type="InterPro" id="IPR035401">
    <property type="entry name" value="Urocanase_C"/>
</dbReference>
<dbReference type="InterPro" id="IPR038364">
    <property type="entry name" value="Urocanase_central_sf"/>
</dbReference>
<dbReference type="KEGG" id="hazt:108683241"/>
<dbReference type="RefSeq" id="XP_018028028.1">
    <property type="nucleotide sequence ID" value="XM_018172539.2"/>
</dbReference>
<evidence type="ECO:0000256" key="11">
    <source>
        <dbReference type="SAM" id="MobiDB-lite"/>
    </source>
</evidence>
<evidence type="ECO:0000259" key="12">
    <source>
        <dbReference type="Pfam" id="PF01175"/>
    </source>
</evidence>
<evidence type="ECO:0000313" key="15">
    <source>
        <dbReference type="Proteomes" id="UP000694843"/>
    </source>
</evidence>
<dbReference type="InterPro" id="IPR055351">
    <property type="entry name" value="Urocanase"/>
</dbReference>
<dbReference type="HAMAP" id="MF_00577">
    <property type="entry name" value="HutU"/>
    <property type="match status" value="1"/>
</dbReference>
<evidence type="ECO:0000256" key="2">
    <source>
        <dbReference type="ARBA" id="ARBA00004794"/>
    </source>
</evidence>
<evidence type="ECO:0000313" key="16">
    <source>
        <dbReference type="RefSeq" id="XP_018028028.1"/>
    </source>
</evidence>
<gene>
    <name evidence="16" type="primary">LOC108683241</name>
</gene>
<dbReference type="GeneID" id="108683241"/>
<dbReference type="SUPFAM" id="SSF111326">
    <property type="entry name" value="Urocanase"/>
    <property type="match status" value="1"/>
</dbReference>
<keyword evidence="5" id="KW-0369">Histidine metabolism</keyword>
<comment type="pathway">
    <text evidence="2">Amino-acid degradation; L-histidine degradation into L-glutamate; N-formimidoyl-L-glutamate from L-histidine: step 2/3.</text>
</comment>
<dbReference type="Pfam" id="PF17391">
    <property type="entry name" value="Urocanase_N"/>
    <property type="match status" value="1"/>
</dbReference>
<organism evidence="15 16">
    <name type="scientific">Hyalella azteca</name>
    <name type="common">Amphipod</name>
    <dbReference type="NCBI Taxonomy" id="294128"/>
    <lineage>
        <taxon>Eukaryota</taxon>
        <taxon>Metazoa</taxon>
        <taxon>Ecdysozoa</taxon>
        <taxon>Arthropoda</taxon>
        <taxon>Crustacea</taxon>
        <taxon>Multicrustacea</taxon>
        <taxon>Malacostraca</taxon>
        <taxon>Eumalacostraca</taxon>
        <taxon>Peracarida</taxon>
        <taxon>Amphipoda</taxon>
        <taxon>Senticaudata</taxon>
        <taxon>Talitrida</taxon>
        <taxon>Talitroidea</taxon>
        <taxon>Hyalellidae</taxon>
        <taxon>Hyalella</taxon>
    </lineage>
</organism>
<dbReference type="EC" id="4.2.1.49" evidence="4"/>
<dbReference type="Pfam" id="PF17392">
    <property type="entry name" value="Urocanase_C"/>
    <property type="match status" value="1"/>
</dbReference>
<evidence type="ECO:0000256" key="8">
    <source>
        <dbReference type="ARBA" id="ARBA00031640"/>
    </source>
</evidence>
<dbReference type="FunFam" id="3.40.50.10730:FF:000002">
    <property type="entry name" value="Urocanate hydratase 1"/>
    <property type="match status" value="1"/>
</dbReference>
<dbReference type="GO" id="GO:0016153">
    <property type="term" value="F:urocanate hydratase activity"/>
    <property type="evidence" value="ECO:0007669"/>
    <property type="project" value="UniProtKB-EC"/>
</dbReference>
<dbReference type="OrthoDB" id="194468at2759"/>
<dbReference type="Pfam" id="PF01175">
    <property type="entry name" value="Urocanase"/>
    <property type="match status" value="1"/>
</dbReference>
<comment type="similarity">
    <text evidence="3">Belongs to the urocanase family.</text>
</comment>
<dbReference type="AlphaFoldDB" id="A0A8B7PP96"/>
<dbReference type="InterPro" id="IPR023636">
    <property type="entry name" value="Urocanase_CS"/>
</dbReference>
<keyword evidence="7" id="KW-0456">Lyase</keyword>
<keyword evidence="6" id="KW-0520">NAD</keyword>
<feature type="domain" description="Urocanase Rossmann-like" evidence="12">
    <location>
        <begin position="216"/>
        <end position="443"/>
    </location>
</feature>
<dbReference type="PIRSF" id="PIRSF001423">
    <property type="entry name" value="Urocanate_hydrat"/>
    <property type="match status" value="1"/>
</dbReference>
<comment type="catalytic activity">
    <reaction evidence="9">
        <text>4-imidazolone-5-propanoate = trans-urocanate + H2O</text>
        <dbReference type="Rhea" id="RHEA:13101"/>
        <dbReference type="ChEBI" id="CHEBI:15377"/>
        <dbReference type="ChEBI" id="CHEBI:17771"/>
        <dbReference type="ChEBI" id="CHEBI:77893"/>
        <dbReference type="EC" id="4.2.1.49"/>
    </reaction>
</comment>
<dbReference type="OMA" id="VHFQGLP"/>
<proteinExistence type="inferred from homology"/>
<dbReference type="PANTHER" id="PTHR12216">
    <property type="entry name" value="UROCANATE HYDRATASE"/>
    <property type="match status" value="1"/>
</dbReference>
<dbReference type="FunFam" id="3.40.1770.10:FF:000003">
    <property type="entry name" value="Urocanate hydratase 1"/>
    <property type="match status" value="1"/>
</dbReference>
<dbReference type="GO" id="GO:0019557">
    <property type="term" value="P:L-histidine catabolic process to glutamate and formate"/>
    <property type="evidence" value="ECO:0007669"/>
    <property type="project" value="UniProtKB-UniPathway"/>
</dbReference>
<name>A0A8B7PP96_HYAAZ</name>
<dbReference type="PANTHER" id="PTHR12216:SF3">
    <property type="entry name" value="UROCANATE HYDRATASE"/>
    <property type="match status" value="1"/>
</dbReference>
<evidence type="ECO:0000256" key="1">
    <source>
        <dbReference type="ARBA" id="ARBA00001911"/>
    </source>
</evidence>
<protein>
    <recommendedName>
        <fullName evidence="10">Urocanate hydratase</fullName>
        <ecNumber evidence="4">4.2.1.49</ecNumber>
    </recommendedName>
    <alternativeName>
        <fullName evidence="8">Imidazolonepropionate hydrolase</fullName>
    </alternativeName>
</protein>
<feature type="domain" description="Urocanase C-terminal" evidence="14">
    <location>
        <begin position="446"/>
        <end position="653"/>
    </location>
</feature>
<dbReference type="Gene3D" id="3.40.50.10730">
    <property type="entry name" value="Urocanase like domains"/>
    <property type="match status" value="1"/>
</dbReference>
<comment type="cofactor">
    <cofactor evidence="1">
        <name>NAD(+)</name>
        <dbReference type="ChEBI" id="CHEBI:57540"/>
    </cofactor>
</comment>
<evidence type="ECO:0000256" key="6">
    <source>
        <dbReference type="ARBA" id="ARBA00023027"/>
    </source>
</evidence>
<dbReference type="GO" id="GO:0019556">
    <property type="term" value="P:L-histidine catabolic process to glutamate and formamide"/>
    <property type="evidence" value="ECO:0007669"/>
    <property type="project" value="UniProtKB-UniPathway"/>
</dbReference>
<dbReference type="FunFam" id="3.40.1770.10:FF:000002">
    <property type="entry name" value="Urocanate hydratase 1"/>
    <property type="match status" value="1"/>
</dbReference>
<reference evidence="16" key="1">
    <citation type="submission" date="2025-08" db="UniProtKB">
        <authorList>
            <consortium name="RefSeq"/>
        </authorList>
    </citation>
    <scope>IDENTIFICATION</scope>
    <source>
        <tissue evidence="16">Whole organism</tissue>
    </source>
</reference>
<feature type="domain" description="Urocanase N-terminal" evidence="13">
    <location>
        <begin position="87"/>
        <end position="213"/>
    </location>
</feature>
<dbReference type="PROSITE" id="PS01233">
    <property type="entry name" value="UROCANASE"/>
    <property type="match status" value="1"/>
</dbReference>
<sequence>MATSELARLCSGLPLSPLPPPGRLDPNLPHAPRRTHSLTPAQQQLAIRNALRYIPPSEHAQLAPEFAHELRTFGHIYMYRFFPTLPMKAYPLEAYPCRTKQAAAVMLMIMNNLDPAVAQYPQELVTYGGNGQVFSNWAQFWITMHYLSTMTEDQTLVLSSGHPVGLFPSHPDAPRVVISNGMVIPNYSSRQRYDDMFALGVTMYGQMTAGSFCYIGPQGIVHGTTLTVLNAGRKHVPGASLEGRVFLSSGLGGMSGAQAKAAVICGCVGVIAELSAEALQKRHRQGWLQQHTDSLPDLLQRIRHAREKKEATSIGYLGNIVDVWEGLAEEYKKTGDLLVDLGSDQTSCHNPFKGGYYPVQLTYEQSNKMLADDPEGFKLLVQESLQRQVAAINTLAAAGMYFWDYGNAFLLEAGRAGADVYAEGSDKTSAETPFRYPSYVQDIMGDIFSLGFGPFRWVCCSGSLEDLATTDAIALQEIRKIAAAGLPEEVRQQYADNELWLTEACQHKLTVGSAARILYADQRGRVAIAVAINQAVKSGKLKSAVVVSRDHHDVSGTDSPYRETANIYDGSAFTADMAVQNVIGDACRGATWVALHNGGGVGWGEVINGGFGLVLDGSSAAERRASLMLGWDVANGVARRSWSGNLYAKTTIQRSMDRDPLLRVTVPHAADDQIVCSAIPSDENV</sequence>
<accession>A0A8B7PP96</accession>
<evidence type="ECO:0000256" key="7">
    <source>
        <dbReference type="ARBA" id="ARBA00023239"/>
    </source>
</evidence>